<organism evidence="2 3">
    <name type="scientific">Brenthis ino</name>
    <name type="common">lesser marbled fritillary</name>
    <dbReference type="NCBI Taxonomy" id="405034"/>
    <lineage>
        <taxon>Eukaryota</taxon>
        <taxon>Metazoa</taxon>
        <taxon>Ecdysozoa</taxon>
        <taxon>Arthropoda</taxon>
        <taxon>Hexapoda</taxon>
        <taxon>Insecta</taxon>
        <taxon>Pterygota</taxon>
        <taxon>Neoptera</taxon>
        <taxon>Endopterygota</taxon>
        <taxon>Lepidoptera</taxon>
        <taxon>Glossata</taxon>
        <taxon>Ditrysia</taxon>
        <taxon>Papilionoidea</taxon>
        <taxon>Nymphalidae</taxon>
        <taxon>Heliconiinae</taxon>
        <taxon>Argynnini</taxon>
        <taxon>Brenthis</taxon>
    </lineage>
</organism>
<dbReference type="OrthoDB" id="6818903at2759"/>
<feature type="chain" id="PRO_5035418938" description="Lipoprotein" evidence="1">
    <location>
        <begin position="20"/>
        <end position="121"/>
    </location>
</feature>
<evidence type="ECO:0000313" key="3">
    <source>
        <dbReference type="Proteomes" id="UP000838878"/>
    </source>
</evidence>
<accession>A0A8J9Y574</accession>
<dbReference type="AlphaFoldDB" id="A0A8J9Y574"/>
<proteinExistence type="predicted"/>
<name>A0A8J9Y574_9NEOP</name>
<feature type="non-terminal residue" evidence="2">
    <location>
        <position position="121"/>
    </location>
</feature>
<dbReference type="EMBL" id="OV170232">
    <property type="protein sequence ID" value="CAH0717794.1"/>
    <property type="molecule type" value="Genomic_DNA"/>
</dbReference>
<feature type="signal peptide" evidence="1">
    <location>
        <begin position="1"/>
        <end position="19"/>
    </location>
</feature>
<dbReference type="Proteomes" id="UP000838878">
    <property type="component" value="Chromosome 12"/>
</dbReference>
<evidence type="ECO:0000256" key="1">
    <source>
        <dbReference type="SAM" id="SignalP"/>
    </source>
</evidence>
<dbReference type="Pfam" id="PF15868">
    <property type="entry name" value="MBF2"/>
    <property type="match status" value="1"/>
</dbReference>
<keyword evidence="3" id="KW-1185">Reference proteome</keyword>
<evidence type="ECO:0000313" key="2">
    <source>
        <dbReference type="EMBL" id="CAH0717794.1"/>
    </source>
</evidence>
<sequence>MKYFFPLLTLAVLVVACNSAEVQKQNGARINAGWIRPGDILLTRRNVFINAIPNVIQSQDFIYRGAATTFISAISAYQVGWNQYATAYIIGGGIGSNNVTIRMQTARGYGFNFNIDIYGRY</sequence>
<dbReference type="InterPro" id="IPR031734">
    <property type="entry name" value="MBF2"/>
</dbReference>
<dbReference type="PANTHER" id="PTHR37685:SF1">
    <property type="entry name" value="GEO11136P1-RELATED"/>
    <property type="match status" value="1"/>
</dbReference>
<evidence type="ECO:0008006" key="4">
    <source>
        <dbReference type="Google" id="ProtNLM"/>
    </source>
</evidence>
<protein>
    <recommendedName>
        <fullName evidence="4">Lipoprotein</fullName>
    </recommendedName>
</protein>
<gene>
    <name evidence="2" type="ORF">BINO364_LOCUS4358</name>
</gene>
<dbReference type="PANTHER" id="PTHR37685">
    <property type="entry name" value="GEO11136P1-RELATED"/>
    <property type="match status" value="1"/>
</dbReference>
<keyword evidence="1" id="KW-0732">Signal</keyword>
<reference evidence="2" key="1">
    <citation type="submission" date="2021-12" db="EMBL/GenBank/DDBJ databases">
        <authorList>
            <person name="Martin H S."/>
        </authorList>
    </citation>
    <scope>NUCLEOTIDE SEQUENCE</scope>
</reference>